<feature type="domain" description="Reverse transcriptase RNase H-like" evidence="7">
    <location>
        <begin position="13"/>
        <end position="89"/>
    </location>
</feature>
<dbReference type="SUPFAM" id="SSF56672">
    <property type="entry name" value="DNA/RNA polymerases"/>
    <property type="match status" value="1"/>
</dbReference>
<proteinExistence type="predicted"/>
<reference evidence="8" key="1">
    <citation type="submission" date="2023-07" db="EMBL/GenBank/DDBJ databases">
        <title>Chromosome-level genome assembly of Artemia franciscana.</title>
        <authorList>
            <person name="Jo E."/>
        </authorList>
    </citation>
    <scope>NUCLEOTIDE SEQUENCE</scope>
    <source>
        <tissue evidence="8">Whole body</tissue>
    </source>
</reference>
<keyword evidence="1" id="KW-0808">Transferase</keyword>
<dbReference type="InterPro" id="IPR043502">
    <property type="entry name" value="DNA/RNA_pol_sf"/>
</dbReference>
<organism evidence="8 9">
    <name type="scientific">Artemia franciscana</name>
    <name type="common">Brine shrimp</name>
    <name type="synonym">Artemia sanfranciscana</name>
    <dbReference type="NCBI Taxonomy" id="6661"/>
    <lineage>
        <taxon>Eukaryota</taxon>
        <taxon>Metazoa</taxon>
        <taxon>Ecdysozoa</taxon>
        <taxon>Arthropoda</taxon>
        <taxon>Crustacea</taxon>
        <taxon>Branchiopoda</taxon>
        <taxon>Anostraca</taxon>
        <taxon>Artemiidae</taxon>
        <taxon>Artemia</taxon>
    </lineage>
</organism>
<dbReference type="AlphaFoldDB" id="A0AA88LEM5"/>
<evidence type="ECO:0000256" key="6">
    <source>
        <dbReference type="ARBA" id="ARBA00022918"/>
    </source>
</evidence>
<protein>
    <recommendedName>
        <fullName evidence="7">Reverse transcriptase RNase H-like domain-containing protein</fullName>
    </recommendedName>
</protein>
<dbReference type="GO" id="GO:0003964">
    <property type="term" value="F:RNA-directed DNA polymerase activity"/>
    <property type="evidence" value="ECO:0007669"/>
    <property type="project" value="UniProtKB-KW"/>
</dbReference>
<keyword evidence="6" id="KW-0695">RNA-directed DNA polymerase</keyword>
<keyword evidence="9" id="KW-1185">Reference proteome</keyword>
<dbReference type="InterPro" id="IPR041373">
    <property type="entry name" value="RT_RNaseH"/>
</dbReference>
<dbReference type="InterPro" id="IPR050951">
    <property type="entry name" value="Retrovirus_Pol_polyprotein"/>
</dbReference>
<dbReference type="EMBL" id="JAVRJZ010000001">
    <property type="protein sequence ID" value="KAK2727752.1"/>
    <property type="molecule type" value="Genomic_DNA"/>
</dbReference>
<evidence type="ECO:0000256" key="2">
    <source>
        <dbReference type="ARBA" id="ARBA00022695"/>
    </source>
</evidence>
<accession>A0AA88LEM5</accession>
<evidence type="ECO:0000259" key="7">
    <source>
        <dbReference type="Pfam" id="PF17917"/>
    </source>
</evidence>
<keyword evidence="4" id="KW-0255">Endonuclease</keyword>
<evidence type="ECO:0000256" key="4">
    <source>
        <dbReference type="ARBA" id="ARBA00022759"/>
    </source>
</evidence>
<dbReference type="PANTHER" id="PTHR37984">
    <property type="entry name" value="PROTEIN CBG26694"/>
    <property type="match status" value="1"/>
</dbReference>
<dbReference type="Proteomes" id="UP001187531">
    <property type="component" value="Unassembled WGS sequence"/>
</dbReference>
<name>A0AA88LEM5_ARTSF</name>
<sequence>MVWEPISALIGQRIDLVAYGSRTQNKAEQKYSQLEKELYKVGSKHFHHYLHGRHVTVITDHQPLETRVAKPVHKAPPQVQRLMLQLQPYNLDL</sequence>
<keyword evidence="2" id="KW-0548">Nucleotidyltransferase</keyword>
<dbReference type="Pfam" id="PF17917">
    <property type="entry name" value="RT_RNaseH"/>
    <property type="match status" value="1"/>
</dbReference>
<keyword evidence="3" id="KW-0540">Nuclease</keyword>
<evidence type="ECO:0000256" key="5">
    <source>
        <dbReference type="ARBA" id="ARBA00022801"/>
    </source>
</evidence>
<evidence type="ECO:0000313" key="9">
    <source>
        <dbReference type="Proteomes" id="UP001187531"/>
    </source>
</evidence>
<dbReference type="GO" id="GO:0016787">
    <property type="term" value="F:hydrolase activity"/>
    <property type="evidence" value="ECO:0007669"/>
    <property type="project" value="UniProtKB-KW"/>
</dbReference>
<comment type="caution">
    <text evidence="8">The sequence shown here is derived from an EMBL/GenBank/DDBJ whole genome shotgun (WGS) entry which is preliminary data.</text>
</comment>
<gene>
    <name evidence="8" type="ORF">QYM36_008292</name>
</gene>
<evidence type="ECO:0000313" key="8">
    <source>
        <dbReference type="EMBL" id="KAK2727752.1"/>
    </source>
</evidence>
<evidence type="ECO:0000256" key="3">
    <source>
        <dbReference type="ARBA" id="ARBA00022722"/>
    </source>
</evidence>
<evidence type="ECO:0000256" key="1">
    <source>
        <dbReference type="ARBA" id="ARBA00022679"/>
    </source>
</evidence>
<keyword evidence="5" id="KW-0378">Hydrolase</keyword>
<dbReference type="GO" id="GO:0004519">
    <property type="term" value="F:endonuclease activity"/>
    <property type="evidence" value="ECO:0007669"/>
    <property type="project" value="UniProtKB-KW"/>
</dbReference>
<dbReference type="PANTHER" id="PTHR37984:SF5">
    <property type="entry name" value="PROTEIN NYNRIN-LIKE"/>
    <property type="match status" value="1"/>
</dbReference>